<evidence type="ECO:0008006" key="5">
    <source>
        <dbReference type="Google" id="ProtNLM"/>
    </source>
</evidence>
<protein>
    <recommendedName>
        <fullName evidence="5">DUF2127 domain-containing protein</fullName>
    </recommendedName>
</protein>
<evidence type="ECO:0000313" key="3">
    <source>
        <dbReference type="EMBL" id="CAJ64582.1"/>
    </source>
</evidence>
<dbReference type="Pfam" id="PF09900">
    <property type="entry name" value="DUF2127"/>
    <property type="match status" value="1"/>
</dbReference>
<dbReference type="STRING" id="326424.FRAAL5957"/>
<evidence type="ECO:0000256" key="1">
    <source>
        <dbReference type="SAM" id="MobiDB-lite"/>
    </source>
</evidence>
<reference evidence="3 4" key="1">
    <citation type="journal article" date="2007" name="Genome Res.">
        <title>Genome characteristics of facultatively symbiotic Frankia sp. strains reflect host range and host plant biogeography.</title>
        <authorList>
            <person name="Normand P."/>
            <person name="Lapierre P."/>
            <person name="Tisa L.S."/>
            <person name="Gogarten J.P."/>
            <person name="Alloisio N."/>
            <person name="Bagnarol E."/>
            <person name="Bassi C.A."/>
            <person name="Berry A.M."/>
            <person name="Bickhart D.M."/>
            <person name="Choisne N."/>
            <person name="Couloux A."/>
            <person name="Cournoyer B."/>
            <person name="Cruveiller S."/>
            <person name="Daubin V."/>
            <person name="Demange N."/>
            <person name="Francino M.P."/>
            <person name="Goltsman E."/>
            <person name="Huang Y."/>
            <person name="Kopp O.R."/>
            <person name="Labarre L."/>
            <person name="Lapidus A."/>
            <person name="Lavire C."/>
            <person name="Marechal J."/>
            <person name="Martinez M."/>
            <person name="Mastronunzio J.E."/>
            <person name="Mullin B.C."/>
            <person name="Niemann J."/>
            <person name="Pujic P."/>
            <person name="Rawnsley T."/>
            <person name="Rouy Z."/>
            <person name="Schenowitz C."/>
            <person name="Sellstedt A."/>
            <person name="Tavares F."/>
            <person name="Tomkins J.P."/>
            <person name="Vallenet D."/>
            <person name="Valverde C."/>
            <person name="Wall L.G."/>
            <person name="Wang Y."/>
            <person name="Medigue C."/>
            <person name="Benson D.R."/>
        </authorList>
    </citation>
    <scope>NUCLEOTIDE SEQUENCE [LARGE SCALE GENOMIC DNA]</scope>
    <source>
        <strain evidence="4">DSM 45986 / CECT 9034 / ACN14a</strain>
    </source>
</reference>
<feature type="transmembrane region" description="Helical" evidence="2">
    <location>
        <begin position="215"/>
        <end position="233"/>
    </location>
</feature>
<keyword evidence="2" id="KW-1133">Transmembrane helix</keyword>
<dbReference type="HOGENOM" id="CLU_093816_0_0_11"/>
<name>Q0RD90_FRAAA</name>
<dbReference type="KEGG" id="fal:FRAAL5957"/>
<accession>Q0RD90</accession>
<dbReference type="AlphaFoldDB" id="Q0RD90"/>
<keyword evidence="2" id="KW-0812">Transmembrane</keyword>
<feature type="transmembrane region" description="Helical" evidence="2">
    <location>
        <begin position="162"/>
        <end position="185"/>
    </location>
</feature>
<sequence length="299" mass="33232">MAWVERGDEERAGMRVDWELRACARKGHATYRPDEPELAERLTARTAVGVSWRCLRCGNFVVGEPALGGPAQDAPVLLRGRALRDATVLRLLAVERLVRALLMVLIGYAILRFRRSEDAVQRLFDRAVPAARPLADVLHLDLDHSPTVEHLHHLLYTRPRTLLLVAVLLFGYAAVQIVEGIGLWLLKRWGEYFAVVATSAFLPLEIYELTERITVLRIGALVVNLGAVVYLVASKRLFGVRGGVKAFEAERHAESLLEVQQATRAEARTSGDRAESPGEDSPGEDSARMDTTHMDSVDR</sequence>
<dbReference type="EMBL" id="CT573213">
    <property type="protein sequence ID" value="CAJ64582.1"/>
    <property type="molecule type" value="Genomic_DNA"/>
</dbReference>
<keyword evidence="4" id="KW-1185">Reference proteome</keyword>
<dbReference type="InterPro" id="IPR021125">
    <property type="entry name" value="DUF2127"/>
</dbReference>
<feature type="region of interest" description="Disordered" evidence="1">
    <location>
        <begin position="262"/>
        <end position="299"/>
    </location>
</feature>
<dbReference type="Proteomes" id="UP000000657">
    <property type="component" value="Chromosome"/>
</dbReference>
<proteinExistence type="predicted"/>
<feature type="compositionally biased region" description="Basic and acidic residues" evidence="1">
    <location>
        <begin position="285"/>
        <end position="299"/>
    </location>
</feature>
<gene>
    <name evidence="3" type="ordered locus">FRAAL5957</name>
</gene>
<organism evidence="3 4">
    <name type="scientific">Frankia alni (strain DSM 45986 / CECT 9034 / ACN14a)</name>
    <dbReference type="NCBI Taxonomy" id="326424"/>
    <lineage>
        <taxon>Bacteria</taxon>
        <taxon>Bacillati</taxon>
        <taxon>Actinomycetota</taxon>
        <taxon>Actinomycetes</taxon>
        <taxon>Frankiales</taxon>
        <taxon>Frankiaceae</taxon>
        <taxon>Frankia</taxon>
    </lineage>
</organism>
<evidence type="ECO:0000313" key="4">
    <source>
        <dbReference type="Proteomes" id="UP000000657"/>
    </source>
</evidence>
<feature type="compositionally biased region" description="Basic and acidic residues" evidence="1">
    <location>
        <begin position="265"/>
        <end position="276"/>
    </location>
</feature>
<evidence type="ECO:0000256" key="2">
    <source>
        <dbReference type="SAM" id="Phobius"/>
    </source>
</evidence>
<dbReference type="eggNOG" id="COG3305">
    <property type="taxonomic scope" value="Bacteria"/>
</dbReference>
<keyword evidence="2" id="KW-0472">Membrane</keyword>